<dbReference type="InterPro" id="IPR005653">
    <property type="entry name" value="OstA-like_N"/>
</dbReference>
<protein>
    <recommendedName>
        <fullName evidence="4">Lipopolysaccharide export system protein LptA</fullName>
    </recommendedName>
</protein>
<dbReference type="RefSeq" id="WP_084544579.1">
    <property type="nucleotide sequence ID" value="NZ_AXWS01000001.1"/>
</dbReference>
<dbReference type="Pfam" id="PF03968">
    <property type="entry name" value="LptD_N"/>
    <property type="match status" value="1"/>
</dbReference>
<organism evidence="7 8">
    <name type="scientific">Derxia gummosa DSM 723</name>
    <dbReference type="NCBI Taxonomy" id="1121388"/>
    <lineage>
        <taxon>Bacteria</taxon>
        <taxon>Pseudomonadati</taxon>
        <taxon>Pseudomonadota</taxon>
        <taxon>Betaproteobacteria</taxon>
        <taxon>Burkholderiales</taxon>
        <taxon>Alcaligenaceae</taxon>
        <taxon>Derxia</taxon>
    </lineage>
</organism>
<dbReference type="PANTHER" id="PTHR36504:SF1">
    <property type="entry name" value="LIPOPOLYSACCHARIDE EXPORT SYSTEM PROTEIN LPTA"/>
    <property type="match status" value="1"/>
</dbReference>
<sequence>MSLRPASLLRCLPAARHPSRARRYLARHVARLRGPVVLAALLALGALTAIAPAGAEQSDRLQETTITAKRGGLDDLKQVSVFEGDVVVTRGTMVMRGERLEVRQSPEGLQFGTLTAGAGKLATFRQKRDGGPDRWVEGEAERIDYDGRADKVTLTNRAQLRRSESGAQQTDQVTGKVIVYDNRYDQYTVDGGDSGNGRVRAVIAPRAPSADAPAVPAAPSGSPSNKPEAGNPLRLDRSTTGPQ</sequence>
<evidence type="ECO:0000256" key="3">
    <source>
        <dbReference type="ARBA" id="ARBA00022764"/>
    </source>
</evidence>
<reference evidence="8" key="2">
    <citation type="journal article" date="2007" name="J. Bacteriol.">
        <title>Characterization of lptA and lptB, two essential genes implicated in lipopolysaccharide transport to the outer membrane of Escherichia coli.</title>
        <authorList>
            <person name="Sperandeo P."/>
            <person name="Cescutti R."/>
            <person name="Villa R."/>
            <person name="Di Benedetto C."/>
            <person name="Candia D."/>
            <person name="Deho G."/>
            <person name="Polissi A."/>
        </authorList>
    </citation>
    <scope>NUCLEOTIDE SEQUENCE</scope>
</reference>
<dbReference type="PANTHER" id="PTHR36504">
    <property type="entry name" value="LIPOPOLYSACCHARIDE EXPORT SYSTEM PROTEIN LPTA"/>
    <property type="match status" value="1"/>
</dbReference>
<dbReference type="InterPro" id="IPR014340">
    <property type="entry name" value="LptA"/>
</dbReference>
<evidence type="ECO:0000256" key="1">
    <source>
        <dbReference type="ARBA" id="ARBA00022448"/>
    </source>
</evidence>
<keyword evidence="7" id="KW-1185">Reference proteome</keyword>
<keyword evidence="2" id="KW-0732">Signal</keyword>
<dbReference type="InterPro" id="IPR052037">
    <property type="entry name" value="LPS_export_LptA"/>
</dbReference>
<dbReference type="OrthoDB" id="5294855at2"/>
<comment type="function">
    <text evidence="4">Involved in the assembly of lipopolysaccharide (LPS). Required for the translocation of LPS from the inner membrane to the outer membrane.</text>
</comment>
<feature type="compositionally biased region" description="Low complexity" evidence="5">
    <location>
        <begin position="204"/>
        <end position="224"/>
    </location>
</feature>
<reference evidence="8" key="1">
    <citation type="journal article" date="2006" name="Res. Microbiol.">
        <title>Non-essential KDO biosynthesis and new essential cell envelope biogenesis genes in the Escherichia coli yrbG-yhbG locus.</title>
        <authorList>
            <person name="Sperandeo P."/>
            <person name="Pozzi C."/>
            <person name="Deho G."/>
            <person name="Polissi A."/>
        </authorList>
    </citation>
    <scope>NUCLEOTIDE SEQUENCE</scope>
</reference>
<dbReference type="GO" id="GO:0043165">
    <property type="term" value="P:Gram-negative-bacterium-type cell outer membrane assembly"/>
    <property type="evidence" value="ECO:0007669"/>
    <property type="project" value="UniProtKB-UniRule"/>
</dbReference>
<dbReference type="GO" id="GO:0001530">
    <property type="term" value="F:lipopolysaccharide binding"/>
    <property type="evidence" value="ECO:0007669"/>
    <property type="project" value="InterPro"/>
</dbReference>
<dbReference type="HAMAP" id="MF_01914">
    <property type="entry name" value="LPS_assembly_LptA"/>
    <property type="match status" value="1"/>
</dbReference>
<dbReference type="GO" id="GO:0009279">
    <property type="term" value="C:cell outer membrane"/>
    <property type="evidence" value="ECO:0007669"/>
    <property type="project" value="TreeGrafter"/>
</dbReference>
<evidence type="ECO:0000259" key="6">
    <source>
        <dbReference type="Pfam" id="PF03968"/>
    </source>
</evidence>
<keyword evidence="1 4" id="KW-0813">Transport</keyword>
<dbReference type="NCBIfam" id="TIGR03002">
    <property type="entry name" value="outer_YhbN_LptA"/>
    <property type="match status" value="1"/>
</dbReference>
<accession>A0A8B6XAC9</accession>
<keyword evidence="3 4" id="KW-0574">Periplasm</keyword>
<comment type="subunit">
    <text evidence="4">Component of the lipopolysaccharide transport and assembly complex.</text>
</comment>
<evidence type="ECO:0000313" key="8">
    <source>
        <dbReference type="RefSeq" id="WP_084544579.1"/>
    </source>
</evidence>
<dbReference type="Gene3D" id="2.60.450.10">
    <property type="entry name" value="Lipopolysaccharide (LPS) transport protein A like domain"/>
    <property type="match status" value="1"/>
</dbReference>
<evidence type="ECO:0000256" key="4">
    <source>
        <dbReference type="HAMAP-Rule" id="MF_01914"/>
    </source>
</evidence>
<comment type="similarity">
    <text evidence="4">Belongs to the LptA family.</text>
</comment>
<feature type="region of interest" description="Disordered" evidence="5">
    <location>
        <begin position="188"/>
        <end position="243"/>
    </location>
</feature>
<name>A0A8B6XAC9_9BURK</name>
<dbReference type="GO" id="GO:0017089">
    <property type="term" value="F:glycolipid transfer activity"/>
    <property type="evidence" value="ECO:0007669"/>
    <property type="project" value="TreeGrafter"/>
</dbReference>
<evidence type="ECO:0000256" key="5">
    <source>
        <dbReference type="SAM" id="MobiDB-lite"/>
    </source>
</evidence>
<evidence type="ECO:0000313" key="7">
    <source>
        <dbReference type="Proteomes" id="UP000675920"/>
    </source>
</evidence>
<gene>
    <name evidence="4 8" type="primary">lptA</name>
</gene>
<dbReference type="GO" id="GO:0030288">
    <property type="term" value="C:outer membrane-bounded periplasmic space"/>
    <property type="evidence" value="ECO:0007669"/>
    <property type="project" value="TreeGrafter"/>
</dbReference>
<dbReference type="GO" id="GO:0015920">
    <property type="term" value="P:lipopolysaccharide transport"/>
    <property type="evidence" value="ECO:0007669"/>
    <property type="project" value="UniProtKB-UniRule"/>
</dbReference>
<dbReference type="AlphaFoldDB" id="A0A8B6XAC9"/>
<feature type="domain" description="Organic solvent tolerance-like N-terminal" evidence="6">
    <location>
        <begin position="65"/>
        <end position="182"/>
    </location>
</feature>
<proteinExistence type="inferred from homology"/>
<dbReference type="Proteomes" id="UP000675920">
    <property type="component" value="Unplaced"/>
</dbReference>
<comment type="subcellular location">
    <subcellularLocation>
        <location evidence="4">Periplasm</location>
    </subcellularLocation>
</comment>
<reference evidence="8" key="3">
    <citation type="submission" date="2025-08" db="UniProtKB">
        <authorList>
            <consortium name="RefSeq"/>
        </authorList>
    </citation>
    <scope>IDENTIFICATION</scope>
</reference>
<evidence type="ECO:0000256" key="2">
    <source>
        <dbReference type="ARBA" id="ARBA00022729"/>
    </source>
</evidence>